<name>A0ACC2D482_DIPCM</name>
<reference evidence="2" key="1">
    <citation type="journal article" date="2024" name="Proc. Natl. Acad. Sci. U.S.A.">
        <title>Extraordinary preservation of gene collinearity over three hundred million years revealed in homosporous lycophytes.</title>
        <authorList>
            <person name="Li C."/>
            <person name="Wickell D."/>
            <person name="Kuo L.Y."/>
            <person name="Chen X."/>
            <person name="Nie B."/>
            <person name="Liao X."/>
            <person name="Peng D."/>
            <person name="Ji J."/>
            <person name="Jenkins J."/>
            <person name="Williams M."/>
            <person name="Shu S."/>
            <person name="Plott C."/>
            <person name="Barry K."/>
            <person name="Rajasekar S."/>
            <person name="Grimwood J."/>
            <person name="Han X."/>
            <person name="Sun S."/>
            <person name="Hou Z."/>
            <person name="He W."/>
            <person name="Dai G."/>
            <person name="Sun C."/>
            <person name="Schmutz J."/>
            <person name="Leebens-Mack J.H."/>
            <person name="Li F.W."/>
            <person name="Wang L."/>
        </authorList>
    </citation>
    <scope>NUCLEOTIDE SEQUENCE [LARGE SCALE GENOMIC DNA]</scope>
    <source>
        <strain evidence="2">cv. PW_Plant_1</strain>
    </source>
</reference>
<comment type="caution">
    <text evidence="1">The sequence shown here is derived from an EMBL/GenBank/DDBJ whole genome shotgun (WGS) entry which is preliminary data.</text>
</comment>
<protein>
    <submittedName>
        <fullName evidence="1">Uncharacterized protein</fullName>
    </submittedName>
</protein>
<accession>A0ACC2D482</accession>
<evidence type="ECO:0000313" key="2">
    <source>
        <dbReference type="Proteomes" id="UP001162992"/>
    </source>
</evidence>
<dbReference type="EMBL" id="CM055098">
    <property type="protein sequence ID" value="KAJ7549049.1"/>
    <property type="molecule type" value="Genomic_DNA"/>
</dbReference>
<sequence length="626" mass="69986">MAYKKLISRADGFQRKGQAWFCTTGLPSDIAVEVEEMSFHLHKFPLMSKSGKLASLIAEMADVEDGDCTIRLSDVPGGAGAFELAAKFCYGVKLELTSDNVVALRCAAEYLEMTDEFVEGNLIAKTENYLNQVVVRDWKDSVRALQRCESVLPYAEELQIVKKCIDSIVMKTCTDPRLFGWPITDQQAMQSPGGSILWNGINTGARPKRSRSDWWYEDVAAISLLLFEKIVAAMEAKGLKPEIIAGAVMHYARKWLPGLNRRHHFVESESRTTTVSLSSTSSVDQRLLLETLEHLLPMQKGLVSCRFLFGLLRLAMLLNASTDCKSSSERRIGAQLERATLDDLLIPNYSDSVETLYDIETVQRILDHFLILNERSQSLSSTQSLEEAPAMGSPSLTPLMRVATLMDGYLAEVAPDVNLKPERFQSLAEALPDFSRVHDDGLYRAIDLYLKAHPWLTELERERLCKRMDCHKLSLEACTHAAQNERLPLRVVVQVLFFEQLQLRTAITGCFLAADNADVTQQPQEPVQSGGPQTSGSALYGDSWAHVLRQNRAMKADIDRMRARVNELEELCSQMREEIQKLGKGKLCSIPGIPSTKAACSLVLQVCNSHKKERNDPNTGAQRSRN</sequence>
<organism evidence="1 2">
    <name type="scientific">Diphasiastrum complanatum</name>
    <name type="common">Issler's clubmoss</name>
    <name type="synonym">Lycopodium complanatum</name>
    <dbReference type="NCBI Taxonomy" id="34168"/>
    <lineage>
        <taxon>Eukaryota</taxon>
        <taxon>Viridiplantae</taxon>
        <taxon>Streptophyta</taxon>
        <taxon>Embryophyta</taxon>
        <taxon>Tracheophyta</taxon>
        <taxon>Lycopodiopsida</taxon>
        <taxon>Lycopodiales</taxon>
        <taxon>Lycopodiaceae</taxon>
        <taxon>Lycopodioideae</taxon>
        <taxon>Diphasiastrum</taxon>
    </lineage>
</organism>
<gene>
    <name evidence="1" type="ORF">O6H91_07G038000</name>
</gene>
<proteinExistence type="predicted"/>
<evidence type="ECO:0000313" key="1">
    <source>
        <dbReference type="EMBL" id="KAJ7549049.1"/>
    </source>
</evidence>
<keyword evidence="2" id="KW-1185">Reference proteome</keyword>
<dbReference type="Proteomes" id="UP001162992">
    <property type="component" value="Chromosome 7"/>
</dbReference>